<organism evidence="1 2">
    <name type="scientific">Hyalomma asiaticum</name>
    <name type="common">Tick</name>
    <dbReference type="NCBI Taxonomy" id="266040"/>
    <lineage>
        <taxon>Eukaryota</taxon>
        <taxon>Metazoa</taxon>
        <taxon>Ecdysozoa</taxon>
        <taxon>Arthropoda</taxon>
        <taxon>Chelicerata</taxon>
        <taxon>Arachnida</taxon>
        <taxon>Acari</taxon>
        <taxon>Parasitiformes</taxon>
        <taxon>Ixodida</taxon>
        <taxon>Ixodoidea</taxon>
        <taxon>Ixodidae</taxon>
        <taxon>Hyalomminae</taxon>
        <taxon>Hyalomma</taxon>
    </lineage>
</organism>
<accession>A0ACB7T9I3</accession>
<gene>
    <name evidence="1" type="ORF">HPB50_022195</name>
</gene>
<evidence type="ECO:0000313" key="2">
    <source>
        <dbReference type="Proteomes" id="UP000821845"/>
    </source>
</evidence>
<name>A0ACB7T9I3_HYAAI</name>
<reference evidence="1" key="1">
    <citation type="submission" date="2020-05" db="EMBL/GenBank/DDBJ databases">
        <title>Large-scale comparative analyses of tick genomes elucidate their genetic diversity and vector capacities.</title>
        <authorList>
            <person name="Jia N."/>
            <person name="Wang J."/>
            <person name="Shi W."/>
            <person name="Du L."/>
            <person name="Sun Y."/>
            <person name="Zhan W."/>
            <person name="Jiang J."/>
            <person name="Wang Q."/>
            <person name="Zhang B."/>
            <person name="Ji P."/>
            <person name="Sakyi L.B."/>
            <person name="Cui X."/>
            <person name="Yuan T."/>
            <person name="Jiang B."/>
            <person name="Yang W."/>
            <person name="Lam T.T.-Y."/>
            <person name="Chang Q."/>
            <person name="Ding S."/>
            <person name="Wang X."/>
            <person name="Zhu J."/>
            <person name="Ruan X."/>
            <person name="Zhao L."/>
            <person name="Wei J."/>
            <person name="Que T."/>
            <person name="Du C."/>
            <person name="Cheng J."/>
            <person name="Dai P."/>
            <person name="Han X."/>
            <person name="Huang E."/>
            <person name="Gao Y."/>
            <person name="Liu J."/>
            <person name="Shao H."/>
            <person name="Ye R."/>
            <person name="Li L."/>
            <person name="Wei W."/>
            <person name="Wang X."/>
            <person name="Wang C."/>
            <person name="Yang T."/>
            <person name="Huo Q."/>
            <person name="Li W."/>
            <person name="Guo W."/>
            <person name="Chen H."/>
            <person name="Zhou L."/>
            <person name="Ni X."/>
            <person name="Tian J."/>
            <person name="Zhou Y."/>
            <person name="Sheng Y."/>
            <person name="Liu T."/>
            <person name="Pan Y."/>
            <person name="Xia L."/>
            <person name="Li J."/>
            <person name="Zhao F."/>
            <person name="Cao W."/>
        </authorList>
    </citation>
    <scope>NUCLEOTIDE SEQUENCE</scope>
    <source>
        <strain evidence="1">Hyas-2018</strain>
    </source>
</reference>
<keyword evidence="2" id="KW-1185">Reference proteome</keyword>
<protein>
    <submittedName>
        <fullName evidence="1">Uncharacterized protein</fullName>
    </submittedName>
</protein>
<evidence type="ECO:0000313" key="1">
    <source>
        <dbReference type="EMBL" id="KAH6943500.1"/>
    </source>
</evidence>
<proteinExistence type="predicted"/>
<comment type="caution">
    <text evidence="1">The sequence shown here is derived from an EMBL/GenBank/DDBJ whole genome shotgun (WGS) entry which is preliminary data.</text>
</comment>
<dbReference type="Proteomes" id="UP000821845">
    <property type="component" value="Chromosome 10"/>
</dbReference>
<dbReference type="EMBL" id="CM023490">
    <property type="protein sequence ID" value="KAH6943500.1"/>
    <property type="molecule type" value="Genomic_DNA"/>
</dbReference>
<sequence length="158" mass="17004">MPPPSPPTGWDVLASVRYDWSRSQLVWLSCSRIVLVPLLALCALPRWDSSTTSDLWAMALSVALGVTNGLLGSLPMILAPGRVPDDQKELTGNIMTLSYSVGLTTGSGLAYLLVYLIQGYDFGRPDCGEHFPSTLASLNETSWPTLADVNATLHLDAL</sequence>